<evidence type="ECO:0000256" key="1">
    <source>
        <dbReference type="ARBA" id="ARBA00022536"/>
    </source>
</evidence>
<feature type="region of interest" description="Disordered" evidence="3">
    <location>
        <begin position="43"/>
        <end position="88"/>
    </location>
</feature>
<evidence type="ECO:0000256" key="4">
    <source>
        <dbReference type="SAM" id="SignalP"/>
    </source>
</evidence>
<gene>
    <name evidence="7" type="ORF">POVCU1_028220</name>
    <name evidence="6" type="ORF">POVCU2_0030850</name>
</gene>
<dbReference type="VEuPathDB" id="PlasmoDB:PocGH01_11036900"/>
<dbReference type="EMBL" id="FLQU01000414">
    <property type="protein sequence ID" value="SBS85326.1"/>
    <property type="molecule type" value="Genomic_DNA"/>
</dbReference>
<dbReference type="AlphaFoldDB" id="A0A1A8W101"/>
<feature type="compositionally biased region" description="Basic and acidic residues" evidence="3">
    <location>
        <begin position="203"/>
        <end position="222"/>
    </location>
</feature>
<evidence type="ECO:0000256" key="3">
    <source>
        <dbReference type="SAM" id="MobiDB-lite"/>
    </source>
</evidence>
<feature type="chain" id="PRO_5015059643" evidence="4">
    <location>
        <begin position="27"/>
        <end position="452"/>
    </location>
</feature>
<keyword evidence="4" id="KW-0732">Signal</keyword>
<feature type="signal peptide" evidence="4">
    <location>
        <begin position="1"/>
        <end position="26"/>
    </location>
</feature>
<feature type="domain" description="NELL2-like EGF" evidence="5">
    <location>
        <begin position="391"/>
        <end position="426"/>
    </location>
</feature>
<reference evidence="6" key="1">
    <citation type="submission" date="2016-05" db="EMBL/GenBank/DDBJ databases">
        <authorList>
            <person name="Lavstsen T."/>
            <person name="Jespersen J.S."/>
        </authorList>
    </citation>
    <scope>NUCLEOTIDE SEQUENCE [LARGE SCALE GENOMIC DNA]</scope>
</reference>
<reference evidence="8 9" key="2">
    <citation type="submission" date="2016-05" db="EMBL/GenBank/DDBJ databases">
        <authorList>
            <person name="Naeem Raeece"/>
        </authorList>
    </citation>
    <scope>NUCLEOTIDE SEQUENCE [LARGE SCALE GENOMIC DNA]</scope>
</reference>
<keyword evidence="2" id="KW-1015">Disulfide bond</keyword>
<feature type="compositionally biased region" description="Acidic residues" evidence="3">
    <location>
        <begin position="72"/>
        <end position="82"/>
    </location>
</feature>
<dbReference type="Proteomes" id="UP000078560">
    <property type="component" value="Unassembled WGS sequence"/>
</dbReference>
<evidence type="ECO:0000313" key="8">
    <source>
        <dbReference type="Proteomes" id="UP000078546"/>
    </source>
</evidence>
<protein>
    <submittedName>
        <fullName evidence="6">Merozoite surface protein 10, putative</fullName>
    </submittedName>
</protein>
<dbReference type="Pfam" id="PF12947">
    <property type="entry name" value="EGF_3"/>
    <property type="match status" value="1"/>
</dbReference>
<accession>A0A1A8W101</accession>
<keyword evidence="1" id="KW-0245">EGF-like domain</keyword>
<dbReference type="EMBL" id="FLQV01000522">
    <property type="protein sequence ID" value="SBS94404.1"/>
    <property type="molecule type" value="Genomic_DNA"/>
</dbReference>
<feature type="compositionally biased region" description="Acidic residues" evidence="3">
    <location>
        <begin position="56"/>
        <end position="65"/>
    </location>
</feature>
<evidence type="ECO:0000313" key="7">
    <source>
        <dbReference type="EMBL" id="SBS94404.1"/>
    </source>
</evidence>
<proteinExistence type="predicted"/>
<dbReference type="Gene3D" id="2.10.25.10">
    <property type="entry name" value="Laminin"/>
    <property type="match status" value="1"/>
</dbReference>
<feature type="compositionally biased region" description="Basic and acidic residues" evidence="3">
    <location>
        <begin position="273"/>
        <end position="283"/>
    </location>
</feature>
<evidence type="ECO:0000313" key="6">
    <source>
        <dbReference type="EMBL" id="SBS85326.1"/>
    </source>
</evidence>
<dbReference type="Proteomes" id="UP000078546">
    <property type="component" value="Unassembled WGS sequence"/>
</dbReference>
<dbReference type="InterPro" id="IPR024731">
    <property type="entry name" value="NELL2-like_EGF"/>
</dbReference>
<organism evidence="6 9">
    <name type="scientific">Plasmodium ovale curtisi</name>
    <dbReference type="NCBI Taxonomy" id="864141"/>
    <lineage>
        <taxon>Eukaryota</taxon>
        <taxon>Sar</taxon>
        <taxon>Alveolata</taxon>
        <taxon>Apicomplexa</taxon>
        <taxon>Aconoidasida</taxon>
        <taxon>Haemosporida</taxon>
        <taxon>Plasmodiidae</taxon>
        <taxon>Plasmodium</taxon>
        <taxon>Plasmodium (Plasmodium)</taxon>
    </lineage>
</organism>
<sequence>MIFARWNKSFTFTCLLLLYLNKAINAYINDVKDTNDVKIYKQDNAKNSGNNNNESVTDDGEEWDNDDNHADENDETENIDDMDNNKNNLNTANVIKMMQKYYVRKRPDNAHKNDMYTVEPFHTAYLQKYKNLKDHSNISNDNNNADENVENDANHSFDYIVENMIPFLLSKEDNNQTATGEDDNREMDGGKGTKSNEGPGNNRIDKDPSKEQSGEKNERSDDSSSNSAHSEGDSPNGKSTSNEKRPPNEESLHEQTPREETSHAETTPTSSKSSEEDTQKKESQTPMVDPSEQIKKTLLKEGKDIKETTSLIDNAVYNVEQVILKTRFYSTAIRNFVNFKVNHICEYSKCGLNARCYIIEKDKEECRCRANYEQDTSVEYFKCKPMTKWDCTINNGNCDKNAECTIENERIKCQCGFNYFGDGIFCVMGSHTRQTLYILLIVAIILCQKFFF</sequence>
<keyword evidence="6" id="KW-0477">Merozoite</keyword>
<evidence type="ECO:0000313" key="9">
    <source>
        <dbReference type="Proteomes" id="UP000078560"/>
    </source>
</evidence>
<evidence type="ECO:0000256" key="2">
    <source>
        <dbReference type="ARBA" id="ARBA00023157"/>
    </source>
</evidence>
<evidence type="ECO:0000259" key="5">
    <source>
        <dbReference type="Pfam" id="PF12947"/>
    </source>
</evidence>
<feature type="region of interest" description="Disordered" evidence="3">
    <location>
        <begin position="174"/>
        <end position="293"/>
    </location>
</feature>
<name>A0A1A8W101_PLAOA</name>
<dbReference type="SUPFAM" id="SSF57196">
    <property type="entry name" value="EGF/Laminin"/>
    <property type="match status" value="2"/>
</dbReference>
<feature type="compositionally biased region" description="Basic and acidic residues" evidence="3">
    <location>
        <begin position="241"/>
        <end position="263"/>
    </location>
</feature>